<gene>
    <name evidence="4" type="ORF">Tci_925973</name>
</gene>
<comment type="caution">
    <text evidence="4">The sequence shown here is derived from an EMBL/GenBank/DDBJ whole genome shotgun (WGS) entry which is preliminary data.</text>
</comment>
<dbReference type="InterPro" id="IPR036968">
    <property type="entry name" value="Enolpyruvate_Tfrase_sf"/>
</dbReference>
<dbReference type="InterPro" id="IPR013792">
    <property type="entry name" value="RNA3'P_cycl/enolpyr_Trfase_a/b"/>
</dbReference>
<protein>
    <recommendedName>
        <fullName evidence="3">Enolpyruvate transferase domain-containing protein</fullName>
    </recommendedName>
</protein>
<evidence type="ECO:0000256" key="1">
    <source>
        <dbReference type="ARBA" id="ARBA00022679"/>
    </source>
</evidence>
<accession>A0A699XBN0</accession>
<feature type="non-terminal residue" evidence="4">
    <location>
        <position position="53"/>
    </location>
</feature>
<organism evidence="4">
    <name type="scientific">Tanacetum cinerariifolium</name>
    <name type="common">Dalmatian daisy</name>
    <name type="synonym">Chrysanthemum cinerariifolium</name>
    <dbReference type="NCBI Taxonomy" id="118510"/>
    <lineage>
        <taxon>Eukaryota</taxon>
        <taxon>Viridiplantae</taxon>
        <taxon>Streptophyta</taxon>
        <taxon>Embryophyta</taxon>
        <taxon>Tracheophyta</taxon>
        <taxon>Spermatophyta</taxon>
        <taxon>Magnoliopsida</taxon>
        <taxon>eudicotyledons</taxon>
        <taxon>Gunneridae</taxon>
        <taxon>Pentapetalae</taxon>
        <taxon>asterids</taxon>
        <taxon>campanulids</taxon>
        <taxon>Asterales</taxon>
        <taxon>Asteraceae</taxon>
        <taxon>Asteroideae</taxon>
        <taxon>Anthemideae</taxon>
        <taxon>Anthemidinae</taxon>
        <taxon>Tanacetum</taxon>
    </lineage>
</organism>
<name>A0A699XBN0_TANCI</name>
<dbReference type="GO" id="GO:0016765">
    <property type="term" value="F:transferase activity, transferring alkyl or aryl (other than methyl) groups"/>
    <property type="evidence" value="ECO:0007669"/>
    <property type="project" value="InterPro"/>
</dbReference>
<evidence type="ECO:0000256" key="2">
    <source>
        <dbReference type="SAM" id="MobiDB-lite"/>
    </source>
</evidence>
<sequence length="53" mass="5654">MKQRPIAILVDALRTLGASIEYVEKDGYPPLRFGGQPVAPATSGKAQLTVRGD</sequence>
<dbReference type="Gene3D" id="3.65.10.10">
    <property type="entry name" value="Enolpyruvate transferase domain"/>
    <property type="match status" value="1"/>
</dbReference>
<feature type="region of interest" description="Disordered" evidence="2">
    <location>
        <begin position="34"/>
        <end position="53"/>
    </location>
</feature>
<evidence type="ECO:0000259" key="3">
    <source>
        <dbReference type="Pfam" id="PF00275"/>
    </source>
</evidence>
<evidence type="ECO:0000313" key="4">
    <source>
        <dbReference type="EMBL" id="GFD54004.1"/>
    </source>
</evidence>
<dbReference type="EMBL" id="BKCJ011801201">
    <property type="protein sequence ID" value="GFD54004.1"/>
    <property type="molecule type" value="Genomic_DNA"/>
</dbReference>
<reference evidence="4" key="1">
    <citation type="journal article" date="2019" name="Sci. Rep.">
        <title>Draft genome of Tanacetum cinerariifolium, the natural source of mosquito coil.</title>
        <authorList>
            <person name="Yamashiro T."/>
            <person name="Shiraishi A."/>
            <person name="Satake H."/>
            <person name="Nakayama K."/>
        </authorList>
    </citation>
    <scope>NUCLEOTIDE SEQUENCE</scope>
</reference>
<dbReference type="InterPro" id="IPR001986">
    <property type="entry name" value="Enolpyruvate_Tfrase_dom"/>
</dbReference>
<dbReference type="SUPFAM" id="SSF55205">
    <property type="entry name" value="EPT/RTPC-like"/>
    <property type="match status" value="1"/>
</dbReference>
<keyword evidence="1" id="KW-0808">Transferase</keyword>
<proteinExistence type="predicted"/>
<feature type="domain" description="Enolpyruvate transferase" evidence="3">
    <location>
        <begin position="1"/>
        <end position="35"/>
    </location>
</feature>
<dbReference type="Pfam" id="PF00275">
    <property type="entry name" value="EPSP_synthase"/>
    <property type="match status" value="1"/>
</dbReference>
<dbReference type="AlphaFoldDB" id="A0A699XBN0"/>